<dbReference type="InterPro" id="IPR032466">
    <property type="entry name" value="Metal_Hydrolase"/>
</dbReference>
<dbReference type="PANTHER" id="PTHR10443">
    <property type="entry name" value="MICROSOMAL DIPEPTIDASE"/>
    <property type="match status" value="1"/>
</dbReference>
<reference evidence="2" key="2">
    <citation type="submission" date="2020-02" db="EMBL/GenBank/DDBJ databases">
        <authorList>
            <person name="Littmann E."/>
            <person name="Sorbara M."/>
        </authorList>
    </citation>
    <scope>NUCLEOTIDE SEQUENCE</scope>
    <source>
        <strain evidence="2">MSK.1.17</strain>
    </source>
</reference>
<proteinExistence type="predicted"/>
<dbReference type="PROSITE" id="PS51365">
    <property type="entry name" value="RENAL_DIPEPTIDASE_2"/>
    <property type="match status" value="1"/>
</dbReference>
<dbReference type="RefSeq" id="WP_117562907.1">
    <property type="nucleotide sequence ID" value="NZ_BAABZL010000001.1"/>
</dbReference>
<keyword evidence="3" id="KW-1185">Reference proteome</keyword>
<dbReference type="Proteomes" id="UP001299608">
    <property type="component" value="Unassembled WGS sequence"/>
</dbReference>
<comment type="caution">
    <text evidence="1">The sequence shown here is derived from an EMBL/GenBank/DDBJ whole genome shotgun (WGS) entry which is preliminary data.</text>
</comment>
<dbReference type="Proteomes" id="UP000669239">
    <property type="component" value="Unassembled WGS sequence"/>
</dbReference>
<dbReference type="Gene3D" id="3.20.20.140">
    <property type="entry name" value="Metal-dependent hydrolases"/>
    <property type="match status" value="1"/>
</dbReference>
<dbReference type="GO" id="GO:0070573">
    <property type="term" value="F:metallodipeptidase activity"/>
    <property type="evidence" value="ECO:0007669"/>
    <property type="project" value="InterPro"/>
</dbReference>
<dbReference type="EMBL" id="JAAITT010000022">
    <property type="protein sequence ID" value="NSJ50161.1"/>
    <property type="molecule type" value="Genomic_DNA"/>
</dbReference>
<name>A0AAW5BUG8_9FIRM</name>
<gene>
    <name evidence="2" type="ORF">G5B36_15830</name>
    <name evidence="1" type="ORF">L0N08_19775</name>
</gene>
<dbReference type="EMBL" id="JAKNGE010000027">
    <property type="protein sequence ID" value="MCG4747673.1"/>
    <property type="molecule type" value="Genomic_DNA"/>
</dbReference>
<dbReference type="Pfam" id="PF01244">
    <property type="entry name" value="Peptidase_M19"/>
    <property type="match status" value="1"/>
</dbReference>
<evidence type="ECO:0000313" key="2">
    <source>
        <dbReference type="EMBL" id="NSJ50161.1"/>
    </source>
</evidence>
<reference evidence="1" key="3">
    <citation type="submission" date="2022-01" db="EMBL/GenBank/DDBJ databases">
        <title>Collection of gut derived symbiotic bacterial strains cultured from healthy donors.</title>
        <authorList>
            <person name="Lin H."/>
            <person name="Kohout C."/>
            <person name="Waligurski E."/>
            <person name="Pamer E.G."/>
        </authorList>
    </citation>
    <scope>NUCLEOTIDE SEQUENCE</scope>
    <source>
        <strain evidence="1">DFI.6.55</strain>
    </source>
</reference>
<protein>
    <submittedName>
        <fullName evidence="1 2">Dipeptidase</fullName>
    </submittedName>
</protein>
<dbReference type="PANTHER" id="PTHR10443:SF12">
    <property type="entry name" value="DIPEPTIDASE"/>
    <property type="match status" value="1"/>
</dbReference>
<dbReference type="CDD" id="cd01301">
    <property type="entry name" value="rDP_like"/>
    <property type="match status" value="1"/>
</dbReference>
<dbReference type="GO" id="GO:0006508">
    <property type="term" value="P:proteolysis"/>
    <property type="evidence" value="ECO:0007669"/>
    <property type="project" value="InterPro"/>
</dbReference>
<dbReference type="AlphaFoldDB" id="A0AAW5BUG8"/>
<accession>A0AAW5BUG8</accession>
<evidence type="ECO:0000313" key="4">
    <source>
        <dbReference type="Proteomes" id="UP001299608"/>
    </source>
</evidence>
<reference evidence="2 3" key="1">
    <citation type="journal article" date="2020" name="Cell Host Microbe">
        <title>Functional and Genomic Variation between Human-Derived Isolates of Lachnospiraceae Reveals Inter- and Intra-Species Diversity.</title>
        <authorList>
            <person name="Sorbara M.T."/>
            <person name="Littmann E.R."/>
            <person name="Fontana E."/>
            <person name="Moody T.U."/>
            <person name="Kohout C.E."/>
            <person name="Gjonbalaj M."/>
            <person name="Eaton V."/>
            <person name="Seok R."/>
            <person name="Leiner I.M."/>
            <person name="Pamer E.G."/>
        </authorList>
    </citation>
    <scope>NUCLEOTIDE SEQUENCE [LARGE SCALE GENOMIC DNA]</scope>
    <source>
        <strain evidence="2 3">MSK.1.17</strain>
    </source>
</reference>
<dbReference type="GeneID" id="97206152"/>
<organism evidence="1 4">
    <name type="scientific">Enterocloster aldenensis</name>
    <dbReference type="NCBI Taxonomy" id="358742"/>
    <lineage>
        <taxon>Bacteria</taxon>
        <taxon>Bacillati</taxon>
        <taxon>Bacillota</taxon>
        <taxon>Clostridia</taxon>
        <taxon>Lachnospirales</taxon>
        <taxon>Lachnospiraceae</taxon>
        <taxon>Enterocloster</taxon>
    </lineage>
</organism>
<dbReference type="InterPro" id="IPR008257">
    <property type="entry name" value="Pept_M19"/>
</dbReference>
<dbReference type="SUPFAM" id="SSF51556">
    <property type="entry name" value="Metallo-dependent hydrolases"/>
    <property type="match status" value="1"/>
</dbReference>
<sequence length="331" mass="37746">MKVIDMHCDTISELHKDHLQGGSSSILENSLMIDLKKMQAGDYGLQNFALFTSLERAEGKPFEYCMGLLDTFYTEMEAHSDMIGIVRSYRDIEDNWRKGRMSALLTIEEGGVCQGSLRFLRDFYRLGVRMMTLTWNFPNELGFPNKRERREDGTTYLVPDQSNGLTGTGIEFVEEMERLGMIIDVSHLNDAGIWDVFRHTKKPFVASHSNARAVASHPRNMTDDMIRELADRGGVMGINYYTCFLRDFCQDEAPVSRVSYMVEHMKHIRNVGGIGCLGLGSDFDGIECELEMKDASMVPMLADAMKREGFSQSEIEAVFYKNVLRVYREIL</sequence>
<evidence type="ECO:0000313" key="1">
    <source>
        <dbReference type="EMBL" id="MCG4747673.1"/>
    </source>
</evidence>
<evidence type="ECO:0000313" key="3">
    <source>
        <dbReference type="Proteomes" id="UP000669239"/>
    </source>
</evidence>